<dbReference type="InterPro" id="IPR036953">
    <property type="entry name" value="GreA/GreB_C_sf"/>
</dbReference>
<keyword evidence="3" id="KW-0175">Coiled coil</keyword>
<evidence type="ECO:0000313" key="7">
    <source>
        <dbReference type="Proteomes" id="UP000229531"/>
    </source>
</evidence>
<evidence type="ECO:0000259" key="5">
    <source>
        <dbReference type="Pfam" id="PF03449"/>
    </source>
</evidence>
<keyword evidence="2" id="KW-0804">Transcription</keyword>
<dbReference type="PIRSF" id="PIRSF006092">
    <property type="entry name" value="GreA_GreB"/>
    <property type="match status" value="1"/>
</dbReference>
<evidence type="ECO:0000256" key="2">
    <source>
        <dbReference type="ARBA" id="ARBA00023163"/>
    </source>
</evidence>
<proteinExistence type="predicted"/>
<protein>
    <recommendedName>
        <fullName evidence="8">Transcription elongation factor GreA</fullName>
    </recommendedName>
</protein>
<evidence type="ECO:0000256" key="1">
    <source>
        <dbReference type="ARBA" id="ARBA00023015"/>
    </source>
</evidence>
<dbReference type="PANTHER" id="PTHR30437:SF4">
    <property type="entry name" value="TRANSCRIPTION ELONGATION FACTOR GREA"/>
    <property type="match status" value="1"/>
</dbReference>
<evidence type="ECO:0008006" key="8">
    <source>
        <dbReference type="Google" id="ProtNLM"/>
    </source>
</evidence>
<dbReference type="InterPro" id="IPR023459">
    <property type="entry name" value="Tscrpt_elong_fac_GreA/B_fam"/>
</dbReference>
<dbReference type="Proteomes" id="UP000229531">
    <property type="component" value="Unassembled WGS sequence"/>
</dbReference>
<dbReference type="GO" id="GO:0003677">
    <property type="term" value="F:DNA binding"/>
    <property type="evidence" value="ECO:0007669"/>
    <property type="project" value="InterPro"/>
</dbReference>
<dbReference type="GO" id="GO:0070063">
    <property type="term" value="F:RNA polymerase binding"/>
    <property type="evidence" value="ECO:0007669"/>
    <property type="project" value="InterPro"/>
</dbReference>
<sequence>MTKQQLTKEGFDKLKQELTKLNTKASQLVDRLEEVAQPDESGEDSLASQLKAELEVLNDKISGYEEVLANVEIVTGKTSKSIITVGSTLKIKIGSTAQKEFTVVSEFEADPTTNKISDQSPLGLALLGKKVGQTFQIDAPVGKVTYKIVSIK</sequence>
<evidence type="ECO:0000259" key="4">
    <source>
        <dbReference type="Pfam" id="PF01272"/>
    </source>
</evidence>
<dbReference type="SUPFAM" id="SSF46557">
    <property type="entry name" value="GreA transcript cleavage protein, N-terminal domain"/>
    <property type="match status" value="1"/>
</dbReference>
<organism evidence="6 7">
    <name type="scientific">Candidatus Shapirobacteria bacterium CG_4_10_14_3_um_filter_35_13</name>
    <dbReference type="NCBI Taxonomy" id="1974873"/>
    <lineage>
        <taxon>Bacteria</taxon>
        <taxon>Candidatus Shapironibacteriota</taxon>
    </lineage>
</organism>
<evidence type="ECO:0000256" key="3">
    <source>
        <dbReference type="SAM" id="Coils"/>
    </source>
</evidence>
<dbReference type="EMBL" id="PFJG01000055">
    <property type="protein sequence ID" value="PIX67885.1"/>
    <property type="molecule type" value="Genomic_DNA"/>
</dbReference>
<reference evidence="7" key="1">
    <citation type="submission" date="2017-09" db="EMBL/GenBank/DDBJ databases">
        <title>Depth-based differentiation of microbial function through sediment-hosted aquifers and enrichment of novel symbionts in the deep terrestrial subsurface.</title>
        <authorList>
            <person name="Probst A.J."/>
            <person name="Ladd B."/>
            <person name="Jarett J.K."/>
            <person name="Geller-Mcgrath D.E."/>
            <person name="Sieber C.M.K."/>
            <person name="Emerson J.B."/>
            <person name="Anantharaman K."/>
            <person name="Thomas B.C."/>
            <person name="Malmstrom R."/>
            <person name="Stieglmeier M."/>
            <person name="Klingl A."/>
            <person name="Woyke T."/>
            <person name="Ryan C.M."/>
            <person name="Banfield J.F."/>
        </authorList>
    </citation>
    <scope>NUCLEOTIDE SEQUENCE [LARGE SCALE GENOMIC DNA]</scope>
</reference>
<dbReference type="GO" id="GO:0032784">
    <property type="term" value="P:regulation of DNA-templated transcription elongation"/>
    <property type="evidence" value="ECO:0007669"/>
    <property type="project" value="InterPro"/>
</dbReference>
<evidence type="ECO:0000313" key="6">
    <source>
        <dbReference type="EMBL" id="PIX67885.1"/>
    </source>
</evidence>
<feature type="domain" description="Transcription elongation factor GreA/GreB C-terminal" evidence="4">
    <location>
        <begin position="80"/>
        <end position="152"/>
    </location>
</feature>
<name>A0A2M7LIH1_9BACT</name>
<dbReference type="Pfam" id="PF01272">
    <property type="entry name" value="GreA_GreB"/>
    <property type="match status" value="1"/>
</dbReference>
<keyword evidence="1" id="KW-0805">Transcription regulation</keyword>
<gene>
    <name evidence="6" type="ORF">COZ41_02615</name>
</gene>
<dbReference type="Pfam" id="PF03449">
    <property type="entry name" value="GreA_GreB_N"/>
    <property type="match status" value="1"/>
</dbReference>
<dbReference type="InterPro" id="IPR036805">
    <property type="entry name" value="Tscrpt_elong_fac_GreA/B_N_sf"/>
</dbReference>
<dbReference type="PANTHER" id="PTHR30437">
    <property type="entry name" value="TRANSCRIPTION ELONGATION FACTOR GREA"/>
    <property type="match status" value="1"/>
</dbReference>
<dbReference type="InterPro" id="IPR001437">
    <property type="entry name" value="Tscrpt_elong_fac_GreA/B_C"/>
</dbReference>
<dbReference type="InterPro" id="IPR022691">
    <property type="entry name" value="Tscrpt_elong_fac_GreA/B_N"/>
</dbReference>
<comment type="caution">
    <text evidence="6">The sequence shown here is derived from an EMBL/GenBank/DDBJ whole genome shotgun (WGS) entry which is preliminary data.</text>
</comment>
<dbReference type="Gene3D" id="3.10.50.30">
    <property type="entry name" value="Transcription elongation factor, GreA/GreB, C-terminal domain"/>
    <property type="match status" value="1"/>
</dbReference>
<dbReference type="GO" id="GO:0006354">
    <property type="term" value="P:DNA-templated transcription elongation"/>
    <property type="evidence" value="ECO:0007669"/>
    <property type="project" value="TreeGrafter"/>
</dbReference>
<accession>A0A2M7LIH1</accession>
<dbReference type="AlphaFoldDB" id="A0A2M7LIH1"/>
<dbReference type="Gene3D" id="1.10.287.180">
    <property type="entry name" value="Transcription elongation factor, GreA/GreB, N-terminal domain"/>
    <property type="match status" value="1"/>
</dbReference>
<feature type="domain" description="Transcription elongation factor GreA/GreB N-terminal" evidence="5">
    <location>
        <begin position="5"/>
        <end position="73"/>
    </location>
</feature>
<dbReference type="SUPFAM" id="SSF54534">
    <property type="entry name" value="FKBP-like"/>
    <property type="match status" value="1"/>
</dbReference>
<feature type="coiled-coil region" evidence="3">
    <location>
        <begin position="11"/>
        <end position="67"/>
    </location>
</feature>